<dbReference type="Proteomes" id="UP001220610">
    <property type="component" value="Chromosome"/>
</dbReference>
<name>A0AAJ5WVR9_9BACT</name>
<organism evidence="1 2">
    <name type="scientific">Candidatus Pseudobacter hemicellulosilyticus</name>
    <dbReference type="NCBI Taxonomy" id="3121375"/>
    <lineage>
        <taxon>Bacteria</taxon>
        <taxon>Pseudomonadati</taxon>
        <taxon>Bacteroidota</taxon>
        <taxon>Chitinophagia</taxon>
        <taxon>Chitinophagales</taxon>
        <taxon>Chitinophagaceae</taxon>
        <taxon>Pseudobacter</taxon>
    </lineage>
</organism>
<gene>
    <name evidence="1" type="ORF">P0Y53_22470</name>
</gene>
<evidence type="ECO:0000313" key="1">
    <source>
        <dbReference type="EMBL" id="WEK35265.1"/>
    </source>
</evidence>
<sequence length="83" mass="9313">MVRPTPFSSSFTLEVVCAQSKHTIVRLISEQGRILKMFSWYLIRGTNITSISDTKNLPIGSYKLDVTAVEGTILYSTNVTKEE</sequence>
<dbReference type="AlphaFoldDB" id="A0AAJ5WVR9"/>
<protein>
    <recommendedName>
        <fullName evidence="3">T9SS type A sorting domain-containing protein</fullName>
    </recommendedName>
</protein>
<proteinExistence type="predicted"/>
<evidence type="ECO:0008006" key="3">
    <source>
        <dbReference type="Google" id="ProtNLM"/>
    </source>
</evidence>
<dbReference type="EMBL" id="CP119311">
    <property type="protein sequence ID" value="WEK35265.1"/>
    <property type="molecule type" value="Genomic_DNA"/>
</dbReference>
<accession>A0AAJ5WVR9</accession>
<reference evidence="1" key="1">
    <citation type="submission" date="2023-03" db="EMBL/GenBank/DDBJ databases">
        <title>Andean soil-derived lignocellulolytic bacterial consortium as a source of novel taxa and putative plastic-active enzymes.</title>
        <authorList>
            <person name="Diaz-Garcia L."/>
            <person name="Chuvochina M."/>
            <person name="Feuerriegel G."/>
            <person name="Bunk B."/>
            <person name="Sproer C."/>
            <person name="Streit W.R."/>
            <person name="Rodriguez L.M."/>
            <person name="Overmann J."/>
            <person name="Jimenez D.J."/>
        </authorList>
    </citation>
    <scope>NUCLEOTIDE SEQUENCE</scope>
    <source>
        <strain evidence="1">MAG 7</strain>
    </source>
</reference>
<evidence type="ECO:0000313" key="2">
    <source>
        <dbReference type="Proteomes" id="UP001220610"/>
    </source>
</evidence>